<keyword evidence="1" id="KW-0812">Transmembrane</keyword>
<dbReference type="PATRIC" id="fig|363754.4.peg.3534"/>
<proteinExistence type="predicted"/>
<dbReference type="AlphaFoldDB" id="N6UYG6"/>
<dbReference type="PROSITE" id="PS51257">
    <property type="entry name" value="PROKAR_LIPOPROTEIN"/>
    <property type="match status" value="1"/>
</dbReference>
<organism evidence="2 3">
    <name type="scientific">Rhizobium freirei PRF 81</name>
    <dbReference type="NCBI Taxonomy" id="363754"/>
    <lineage>
        <taxon>Bacteria</taxon>
        <taxon>Pseudomonadati</taxon>
        <taxon>Pseudomonadota</taxon>
        <taxon>Alphaproteobacteria</taxon>
        <taxon>Hyphomicrobiales</taxon>
        <taxon>Rhizobiaceae</taxon>
        <taxon>Rhizobium/Agrobacterium group</taxon>
        <taxon>Rhizobium</taxon>
    </lineage>
</organism>
<reference evidence="2 3" key="1">
    <citation type="journal article" date="2012" name="BMC Genomics">
        <title>Genomic basis of broad host range and environmental adaptability of Rhizobium tropici CIAT 899 and Rhizobium sp. PRF 81 which are used in inoculants for common bean (Phaseolus vulgaris L.).</title>
        <authorList>
            <person name="Ormeno-Orrillo E."/>
            <person name="Menna P."/>
            <person name="Almeida L.G."/>
            <person name="Ollero F.J."/>
            <person name="Nicolas M.F."/>
            <person name="Pains Rodrigues E."/>
            <person name="Shigueyoshi Nakatani A."/>
            <person name="Silva Batista J.S."/>
            <person name="Oliveira Chueire L.M."/>
            <person name="Souza R.C."/>
            <person name="Ribeiro Vasconcelos A.T."/>
            <person name="Megias M."/>
            <person name="Hungria M."/>
            <person name="Martinez-Romero E."/>
        </authorList>
    </citation>
    <scope>NUCLEOTIDE SEQUENCE [LARGE SCALE GENOMIC DNA]</scope>
    <source>
        <strain evidence="2 3">PRF 81</strain>
    </source>
</reference>
<dbReference type="STRING" id="363754.RHSP_67350"/>
<gene>
    <name evidence="2" type="ORF">RHSP_67350</name>
</gene>
<evidence type="ECO:0000313" key="2">
    <source>
        <dbReference type="EMBL" id="ENN86710.1"/>
    </source>
</evidence>
<comment type="caution">
    <text evidence="2">The sequence shown here is derived from an EMBL/GenBank/DDBJ whole genome shotgun (WGS) entry which is preliminary data.</text>
</comment>
<evidence type="ECO:0000256" key="1">
    <source>
        <dbReference type="SAM" id="Phobius"/>
    </source>
</evidence>
<evidence type="ECO:0000313" key="3">
    <source>
        <dbReference type="Proteomes" id="UP000012429"/>
    </source>
</evidence>
<name>N6UYG6_9HYPH</name>
<dbReference type="Proteomes" id="UP000012429">
    <property type="component" value="Unassembled WGS sequence"/>
</dbReference>
<dbReference type="EMBL" id="AQHN01000063">
    <property type="protein sequence ID" value="ENN86710.1"/>
    <property type="molecule type" value="Genomic_DNA"/>
</dbReference>
<sequence>MYMRLIRDTDALAVLLMRYISGGIAIMLLMILSSCVTADPRLVAALQRSSVREVRIETAPDVKMTGLFTEGKPDPQLATVVRVLKGTMEKELIGLPGGPTRARLVVTLHVVNLATKAGRILIHSDSQISGTVRLEDVRTGHLIAEQPVVAAGNSGMRGEGLGIFVAMAVNAASAAGPDDILAQRLSRAFTQQIKRWLLTKK</sequence>
<evidence type="ECO:0008006" key="4">
    <source>
        <dbReference type="Google" id="ProtNLM"/>
    </source>
</evidence>
<keyword evidence="3" id="KW-1185">Reference proteome</keyword>
<protein>
    <recommendedName>
        <fullName evidence="4">Lipoprotein</fullName>
    </recommendedName>
</protein>
<keyword evidence="1" id="KW-0472">Membrane</keyword>
<feature type="transmembrane region" description="Helical" evidence="1">
    <location>
        <begin position="12"/>
        <end position="32"/>
    </location>
</feature>
<accession>N6UYG6</accession>
<keyword evidence="1" id="KW-1133">Transmembrane helix</keyword>